<sequence>MPAKGSRGGAASANKTSSTDASRIQSTQAKAGNDTGKGTFPARAQAAASKNTTSPPTSKAGGKAPKA</sequence>
<protein>
    <recommendedName>
        <fullName evidence="4">SMP domain-containing protein</fullName>
    </recommendedName>
</protein>
<reference evidence="2 3" key="1">
    <citation type="journal article" date="2019" name="Nat. Ecol. Evol.">
        <title>Megaphylogeny resolves global patterns of mushroom evolution.</title>
        <authorList>
            <person name="Varga T."/>
            <person name="Krizsan K."/>
            <person name="Foldi C."/>
            <person name="Dima B."/>
            <person name="Sanchez-Garcia M."/>
            <person name="Sanchez-Ramirez S."/>
            <person name="Szollosi G.J."/>
            <person name="Szarkandi J.G."/>
            <person name="Papp V."/>
            <person name="Albert L."/>
            <person name="Andreopoulos W."/>
            <person name="Angelini C."/>
            <person name="Antonin V."/>
            <person name="Barry K.W."/>
            <person name="Bougher N.L."/>
            <person name="Buchanan P."/>
            <person name="Buyck B."/>
            <person name="Bense V."/>
            <person name="Catcheside P."/>
            <person name="Chovatia M."/>
            <person name="Cooper J."/>
            <person name="Damon W."/>
            <person name="Desjardin D."/>
            <person name="Finy P."/>
            <person name="Geml J."/>
            <person name="Haridas S."/>
            <person name="Hughes K."/>
            <person name="Justo A."/>
            <person name="Karasinski D."/>
            <person name="Kautmanova I."/>
            <person name="Kiss B."/>
            <person name="Kocsube S."/>
            <person name="Kotiranta H."/>
            <person name="LaButti K.M."/>
            <person name="Lechner B.E."/>
            <person name="Liimatainen K."/>
            <person name="Lipzen A."/>
            <person name="Lukacs Z."/>
            <person name="Mihaltcheva S."/>
            <person name="Morgado L.N."/>
            <person name="Niskanen T."/>
            <person name="Noordeloos M.E."/>
            <person name="Ohm R.A."/>
            <person name="Ortiz-Santana B."/>
            <person name="Ovrebo C."/>
            <person name="Racz N."/>
            <person name="Riley R."/>
            <person name="Savchenko A."/>
            <person name="Shiryaev A."/>
            <person name="Soop K."/>
            <person name="Spirin V."/>
            <person name="Szebenyi C."/>
            <person name="Tomsovsky M."/>
            <person name="Tulloss R.E."/>
            <person name="Uehling J."/>
            <person name="Grigoriev I.V."/>
            <person name="Vagvolgyi C."/>
            <person name="Papp T."/>
            <person name="Martin F.M."/>
            <person name="Miettinen O."/>
            <person name="Hibbett D.S."/>
            <person name="Nagy L.G."/>
        </authorList>
    </citation>
    <scope>NUCLEOTIDE SEQUENCE [LARGE SCALE GENOMIC DNA]</scope>
    <source>
        <strain evidence="2 3">HHB13444</strain>
    </source>
</reference>
<accession>A0A5C3PBX6</accession>
<feature type="region of interest" description="Disordered" evidence="1">
    <location>
        <begin position="1"/>
        <end position="67"/>
    </location>
</feature>
<evidence type="ECO:0000256" key="1">
    <source>
        <dbReference type="SAM" id="MobiDB-lite"/>
    </source>
</evidence>
<dbReference type="AlphaFoldDB" id="A0A5C3PBX6"/>
<feature type="compositionally biased region" description="Polar residues" evidence="1">
    <location>
        <begin position="13"/>
        <end position="30"/>
    </location>
</feature>
<dbReference type="InParanoid" id="A0A5C3PBX6"/>
<organism evidence="2 3">
    <name type="scientific">Polyporus arcularius HHB13444</name>
    <dbReference type="NCBI Taxonomy" id="1314778"/>
    <lineage>
        <taxon>Eukaryota</taxon>
        <taxon>Fungi</taxon>
        <taxon>Dikarya</taxon>
        <taxon>Basidiomycota</taxon>
        <taxon>Agaricomycotina</taxon>
        <taxon>Agaricomycetes</taxon>
        <taxon>Polyporales</taxon>
        <taxon>Polyporaceae</taxon>
        <taxon>Polyporus</taxon>
    </lineage>
</organism>
<feature type="compositionally biased region" description="Polar residues" evidence="1">
    <location>
        <begin position="48"/>
        <end position="57"/>
    </location>
</feature>
<evidence type="ECO:0008006" key="4">
    <source>
        <dbReference type="Google" id="ProtNLM"/>
    </source>
</evidence>
<gene>
    <name evidence="2" type="ORF">K466DRAFT_586524</name>
</gene>
<evidence type="ECO:0000313" key="2">
    <source>
        <dbReference type="EMBL" id="TFK87234.1"/>
    </source>
</evidence>
<name>A0A5C3PBX6_9APHY</name>
<proteinExistence type="predicted"/>
<keyword evidence="3" id="KW-1185">Reference proteome</keyword>
<dbReference type="Proteomes" id="UP000308197">
    <property type="component" value="Unassembled WGS sequence"/>
</dbReference>
<evidence type="ECO:0000313" key="3">
    <source>
        <dbReference type="Proteomes" id="UP000308197"/>
    </source>
</evidence>
<dbReference type="EMBL" id="ML211162">
    <property type="protein sequence ID" value="TFK87234.1"/>
    <property type="molecule type" value="Genomic_DNA"/>
</dbReference>